<accession>A0A1P8WQ63</accession>
<dbReference type="STRING" id="1891926.Fuma_05874"/>
<dbReference type="SUPFAM" id="SSF88946">
    <property type="entry name" value="Sigma2 domain of RNA polymerase sigma factors"/>
    <property type="match status" value="1"/>
</dbReference>
<dbReference type="NCBIfam" id="TIGR02937">
    <property type="entry name" value="sigma70-ECF"/>
    <property type="match status" value="1"/>
</dbReference>
<dbReference type="InterPro" id="IPR007627">
    <property type="entry name" value="RNA_pol_sigma70_r2"/>
</dbReference>
<dbReference type="GO" id="GO:0003677">
    <property type="term" value="F:DNA binding"/>
    <property type="evidence" value="ECO:0007669"/>
    <property type="project" value="UniProtKB-KW"/>
</dbReference>
<dbReference type="Gene3D" id="1.10.10.10">
    <property type="entry name" value="Winged helix-like DNA-binding domain superfamily/Winged helix DNA-binding domain"/>
    <property type="match status" value="1"/>
</dbReference>
<dbReference type="InterPro" id="IPR039425">
    <property type="entry name" value="RNA_pol_sigma-70-like"/>
</dbReference>
<dbReference type="SUPFAM" id="SSF88659">
    <property type="entry name" value="Sigma3 and sigma4 domains of RNA polymerase sigma factors"/>
    <property type="match status" value="1"/>
</dbReference>
<evidence type="ECO:0000259" key="6">
    <source>
        <dbReference type="Pfam" id="PF04542"/>
    </source>
</evidence>
<dbReference type="PANTHER" id="PTHR43133">
    <property type="entry name" value="RNA POLYMERASE ECF-TYPE SIGMA FACTO"/>
    <property type="match status" value="1"/>
</dbReference>
<evidence type="ECO:0000313" key="9">
    <source>
        <dbReference type="Proteomes" id="UP000187735"/>
    </source>
</evidence>
<comment type="similarity">
    <text evidence="1">Belongs to the sigma-70 factor family. ECF subfamily.</text>
</comment>
<dbReference type="InterPro" id="IPR007630">
    <property type="entry name" value="RNA_pol_sigma70_r4"/>
</dbReference>
<evidence type="ECO:0000256" key="4">
    <source>
        <dbReference type="ARBA" id="ARBA00023125"/>
    </source>
</evidence>
<keyword evidence="9" id="KW-1185">Reference proteome</keyword>
<dbReference type="Pfam" id="PF04542">
    <property type="entry name" value="Sigma70_r2"/>
    <property type="match status" value="1"/>
</dbReference>
<dbReference type="InterPro" id="IPR014284">
    <property type="entry name" value="RNA_pol_sigma-70_dom"/>
</dbReference>
<evidence type="ECO:0000256" key="5">
    <source>
        <dbReference type="ARBA" id="ARBA00023163"/>
    </source>
</evidence>
<dbReference type="Proteomes" id="UP000187735">
    <property type="component" value="Chromosome"/>
</dbReference>
<proteinExistence type="inferred from homology"/>
<dbReference type="Pfam" id="PF04545">
    <property type="entry name" value="Sigma70_r4"/>
    <property type="match status" value="1"/>
</dbReference>
<dbReference type="AlphaFoldDB" id="A0A1P8WQ63"/>
<protein>
    <submittedName>
        <fullName evidence="8">RNA polymerase sigma factor</fullName>
    </submittedName>
</protein>
<dbReference type="EMBL" id="CP017641">
    <property type="protein sequence ID" value="APZ96206.1"/>
    <property type="molecule type" value="Genomic_DNA"/>
</dbReference>
<evidence type="ECO:0000256" key="1">
    <source>
        <dbReference type="ARBA" id="ARBA00010641"/>
    </source>
</evidence>
<dbReference type="Gene3D" id="1.10.1740.10">
    <property type="match status" value="1"/>
</dbReference>
<dbReference type="OrthoDB" id="289887at2"/>
<gene>
    <name evidence="8" type="ORF">Fuma_05874</name>
</gene>
<feature type="domain" description="RNA polymerase sigma-70 region 2" evidence="6">
    <location>
        <begin position="10"/>
        <end position="76"/>
    </location>
</feature>
<evidence type="ECO:0000313" key="8">
    <source>
        <dbReference type="EMBL" id="APZ96206.1"/>
    </source>
</evidence>
<dbReference type="KEGG" id="fmr:Fuma_05874"/>
<name>A0A1P8WQ63_9PLAN</name>
<keyword evidence="4" id="KW-0238">DNA-binding</keyword>
<organism evidence="8 9">
    <name type="scientific">Fuerstiella marisgermanici</name>
    <dbReference type="NCBI Taxonomy" id="1891926"/>
    <lineage>
        <taxon>Bacteria</taxon>
        <taxon>Pseudomonadati</taxon>
        <taxon>Planctomycetota</taxon>
        <taxon>Planctomycetia</taxon>
        <taxon>Planctomycetales</taxon>
        <taxon>Planctomycetaceae</taxon>
        <taxon>Fuerstiella</taxon>
    </lineage>
</organism>
<dbReference type="RefSeq" id="WP_083732413.1">
    <property type="nucleotide sequence ID" value="NZ_CP017641.1"/>
</dbReference>
<reference evidence="8 9" key="1">
    <citation type="journal article" date="2016" name="Front. Microbiol.">
        <title>Fuerstia marisgermanicae gen. nov., sp. nov., an Unusual Member of the Phylum Planctomycetes from the German Wadden Sea.</title>
        <authorList>
            <person name="Kohn T."/>
            <person name="Heuer A."/>
            <person name="Jogler M."/>
            <person name="Vollmers J."/>
            <person name="Boedeker C."/>
            <person name="Bunk B."/>
            <person name="Rast P."/>
            <person name="Borchert D."/>
            <person name="Glockner I."/>
            <person name="Freese H.M."/>
            <person name="Klenk H.P."/>
            <person name="Overmann J."/>
            <person name="Kaster A.K."/>
            <person name="Rohde M."/>
            <person name="Wiegand S."/>
            <person name="Jogler C."/>
        </authorList>
    </citation>
    <scope>NUCLEOTIDE SEQUENCE [LARGE SCALE GENOMIC DNA]</scope>
    <source>
        <strain evidence="8 9">NH11</strain>
    </source>
</reference>
<keyword evidence="2" id="KW-0805">Transcription regulation</keyword>
<dbReference type="GO" id="GO:0006352">
    <property type="term" value="P:DNA-templated transcription initiation"/>
    <property type="evidence" value="ECO:0007669"/>
    <property type="project" value="InterPro"/>
</dbReference>
<evidence type="ECO:0000256" key="2">
    <source>
        <dbReference type="ARBA" id="ARBA00023015"/>
    </source>
</evidence>
<dbReference type="InterPro" id="IPR013324">
    <property type="entry name" value="RNA_pol_sigma_r3/r4-like"/>
</dbReference>
<dbReference type="GO" id="GO:0016987">
    <property type="term" value="F:sigma factor activity"/>
    <property type="evidence" value="ECO:0007669"/>
    <property type="project" value="UniProtKB-KW"/>
</dbReference>
<keyword evidence="5" id="KW-0804">Transcription</keyword>
<dbReference type="InterPro" id="IPR036388">
    <property type="entry name" value="WH-like_DNA-bd_sf"/>
</dbReference>
<sequence>MLSSDELSALWRQHAAALRLIARGRCGTIIDGAADDCVQEAFVRLAAAEPPPREPASWLLTAVRNAAIDALRSQRSRVRREQTVAADRPQWLEPVDTASMDQPSADDVQIALQQLDDTTRDIVIAHLWNDMTFRQIADAIDLSAATAHRRYEAGISQLRKLMSTAATTNES</sequence>
<dbReference type="PANTHER" id="PTHR43133:SF8">
    <property type="entry name" value="RNA POLYMERASE SIGMA FACTOR HI_1459-RELATED"/>
    <property type="match status" value="1"/>
</dbReference>
<keyword evidence="3" id="KW-0731">Sigma factor</keyword>
<evidence type="ECO:0000259" key="7">
    <source>
        <dbReference type="Pfam" id="PF04545"/>
    </source>
</evidence>
<feature type="domain" description="RNA polymerase sigma-70 region 4" evidence="7">
    <location>
        <begin position="111"/>
        <end position="160"/>
    </location>
</feature>
<dbReference type="InterPro" id="IPR013325">
    <property type="entry name" value="RNA_pol_sigma_r2"/>
</dbReference>
<evidence type="ECO:0000256" key="3">
    <source>
        <dbReference type="ARBA" id="ARBA00023082"/>
    </source>
</evidence>